<dbReference type="PROSITE" id="PS00086">
    <property type="entry name" value="CYTOCHROME_P450"/>
    <property type="match status" value="1"/>
</dbReference>
<gene>
    <name evidence="2" type="ORF">P3W85_29065</name>
</gene>
<dbReference type="PANTHER" id="PTHR46696">
    <property type="entry name" value="P450, PUTATIVE (EUROFUNG)-RELATED"/>
    <property type="match status" value="1"/>
</dbReference>
<sequence length="380" mass="39423">AVTHPDPAAYYHTLAAQRPFYRDEALGLWVAAGAAEVAAVLAHPACRVRPPAQAVPPALAGSHAGALFGGLIRMNDREWNAPLKTVLRKRMACLDLAAMRARVSALALDLPFDSRHQGAAVNHWMFSLPVLAVADVLGLEVAGARGEAARMAAQVAAFARAMSPLATAEQLAPGSDAAAWLQAWMRARLASATTGMAPMDPAAPPLEGLVREALAAGVTREIVVANAIGLLIQACEASAGLVGNMLLRLAREPQRGRGLDALQEAAAGVLREDPPVQNTRRFLAADARLCGADLKAGDTVLVVLAAASLDDGGGRTGACDASAAPWTFGRGRHACPGDALASAVAQAVVAALLSRGADPALLARAFRYRPSLNTRIPHFL</sequence>
<proteinExistence type="inferred from homology"/>
<comment type="caution">
    <text evidence="2">The sequence shown here is derived from an EMBL/GenBank/DDBJ whole genome shotgun (WGS) entry which is preliminary data.</text>
</comment>
<comment type="similarity">
    <text evidence="1">Belongs to the cytochrome P450 family.</text>
</comment>
<evidence type="ECO:0000313" key="3">
    <source>
        <dbReference type="Proteomes" id="UP001216674"/>
    </source>
</evidence>
<name>A0ABT6AWL4_9BURK</name>
<evidence type="ECO:0000256" key="1">
    <source>
        <dbReference type="ARBA" id="ARBA00010617"/>
    </source>
</evidence>
<reference evidence="2 3" key="1">
    <citation type="submission" date="2023-03" db="EMBL/GenBank/DDBJ databases">
        <title>Draft assemblies of triclosan tolerant bacteria isolated from returned activated sludge.</title>
        <authorList>
            <person name="Van Hamelsveld S."/>
        </authorList>
    </citation>
    <scope>NUCLEOTIDE SEQUENCE [LARGE SCALE GENOMIC DNA]</scope>
    <source>
        <strain evidence="2 3">GW210010_S58</strain>
    </source>
</reference>
<dbReference type="InterPro" id="IPR017972">
    <property type="entry name" value="Cyt_P450_CS"/>
</dbReference>
<evidence type="ECO:0000313" key="2">
    <source>
        <dbReference type="EMBL" id="MDF3836973.1"/>
    </source>
</evidence>
<dbReference type="EMBL" id="JARJLM010000472">
    <property type="protein sequence ID" value="MDF3836973.1"/>
    <property type="molecule type" value="Genomic_DNA"/>
</dbReference>
<dbReference type="CDD" id="cd11036">
    <property type="entry name" value="AknT-like"/>
    <property type="match status" value="1"/>
</dbReference>
<dbReference type="RefSeq" id="WP_276267300.1">
    <property type="nucleotide sequence ID" value="NZ_JARJLM010000472.1"/>
</dbReference>
<keyword evidence="3" id="KW-1185">Reference proteome</keyword>
<organism evidence="2 3">
    <name type="scientific">Cupriavidus basilensis</name>
    <dbReference type="NCBI Taxonomy" id="68895"/>
    <lineage>
        <taxon>Bacteria</taxon>
        <taxon>Pseudomonadati</taxon>
        <taxon>Pseudomonadota</taxon>
        <taxon>Betaproteobacteria</taxon>
        <taxon>Burkholderiales</taxon>
        <taxon>Burkholderiaceae</taxon>
        <taxon>Cupriavidus</taxon>
    </lineage>
</organism>
<accession>A0ABT6AWL4</accession>
<dbReference type="InterPro" id="IPR036396">
    <property type="entry name" value="Cyt_P450_sf"/>
</dbReference>
<feature type="non-terminal residue" evidence="2">
    <location>
        <position position="1"/>
    </location>
</feature>
<dbReference type="SUPFAM" id="SSF48264">
    <property type="entry name" value="Cytochrome P450"/>
    <property type="match status" value="1"/>
</dbReference>
<dbReference type="Gene3D" id="1.10.630.10">
    <property type="entry name" value="Cytochrome P450"/>
    <property type="match status" value="1"/>
</dbReference>
<dbReference type="Proteomes" id="UP001216674">
    <property type="component" value="Unassembled WGS sequence"/>
</dbReference>
<protein>
    <submittedName>
        <fullName evidence="2">Cytochrome P450</fullName>
    </submittedName>
</protein>
<dbReference type="PANTHER" id="PTHR46696:SF1">
    <property type="entry name" value="CYTOCHROME P450 YJIB-RELATED"/>
    <property type="match status" value="1"/>
</dbReference>